<accession>A0ABN5GXC9</accession>
<keyword evidence="4" id="KW-1185">Reference proteome</keyword>
<dbReference type="Proteomes" id="UP000325292">
    <property type="component" value="Chromosome"/>
</dbReference>
<sequence>MRGEKNTAMTATTWVVVLLAVDGAVLLAVFALLSRIEQRLTQLENKFKRPTGRKRKEASPHKEK</sequence>
<dbReference type="RefSeq" id="WP_103374343.1">
    <property type="nucleotide sequence ID" value="NZ_CP133983.1"/>
</dbReference>
<keyword evidence="2" id="KW-0812">Transmembrane</keyword>
<protein>
    <recommendedName>
        <fullName evidence="5">CcmD family protein</fullName>
    </recommendedName>
</protein>
<gene>
    <name evidence="3" type="ORF">BXT84_03700</name>
</gene>
<evidence type="ECO:0000313" key="3">
    <source>
        <dbReference type="EMBL" id="AUW93165.1"/>
    </source>
</evidence>
<proteinExistence type="predicted"/>
<feature type="region of interest" description="Disordered" evidence="1">
    <location>
        <begin position="44"/>
        <end position="64"/>
    </location>
</feature>
<keyword evidence="2" id="KW-1133">Transmembrane helix</keyword>
<organism evidence="3 4">
    <name type="scientific">Sulfobacillus thermotolerans</name>
    <dbReference type="NCBI Taxonomy" id="338644"/>
    <lineage>
        <taxon>Bacteria</taxon>
        <taxon>Bacillati</taxon>
        <taxon>Bacillota</taxon>
        <taxon>Clostridia</taxon>
        <taxon>Eubacteriales</taxon>
        <taxon>Clostridiales Family XVII. Incertae Sedis</taxon>
        <taxon>Sulfobacillus</taxon>
    </lineage>
</organism>
<keyword evidence="2" id="KW-0472">Membrane</keyword>
<evidence type="ECO:0000256" key="1">
    <source>
        <dbReference type="SAM" id="MobiDB-lite"/>
    </source>
</evidence>
<dbReference type="EMBL" id="CP019454">
    <property type="protein sequence ID" value="AUW93165.1"/>
    <property type="molecule type" value="Genomic_DNA"/>
</dbReference>
<evidence type="ECO:0000313" key="4">
    <source>
        <dbReference type="Proteomes" id="UP000325292"/>
    </source>
</evidence>
<name>A0ABN5GXC9_9FIRM</name>
<evidence type="ECO:0000256" key="2">
    <source>
        <dbReference type="SAM" id="Phobius"/>
    </source>
</evidence>
<reference evidence="3 4" key="1">
    <citation type="journal article" date="2019" name="Sci. Rep.">
        <title>Sulfobacillus thermotolerans: new insights into resistance and metabolic capacities of acidophilic chemolithotrophs.</title>
        <authorList>
            <person name="Panyushkina A.E."/>
            <person name="Babenko V.V."/>
            <person name="Nikitina A.S."/>
            <person name="Selezneva O.V."/>
            <person name="Tsaplina I.A."/>
            <person name="Letarova M.A."/>
            <person name="Kostryukova E.S."/>
            <person name="Letarov A.V."/>
        </authorList>
    </citation>
    <scope>NUCLEOTIDE SEQUENCE [LARGE SCALE GENOMIC DNA]</scope>
    <source>
        <strain evidence="3 4">Kr1</strain>
    </source>
</reference>
<evidence type="ECO:0008006" key="5">
    <source>
        <dbReference type="Google" id="ProtNLM"/>
    </source>
</evidence>
<feature type="transmembrane region" description="Helical" evidence="2">
    <location>
        <begin position="12"/>
        <end position="33"/>
    </location>
</feature>